<gene>
    <name evidence="4" type="ORF">E3E15_05420</name>
</gene>
<dbReference type="InterPro" id="IPR001424">
    <property type="entry name" value="SOD_Cu_Zn_dom"/>
</dbReference>
<name>A0A6M3HX12_9GAMM</name>
<dbReference type="SUPFAM" id="SSF49329">
    <property type="entry name" value="Cu,Zn superoxide dismutase-like"/>
    <property type="match status" value="1"/>
</dbReference>
<dbReference type="Pfam" id="PF00080">
    <property type="entry name" value="Sod_Cu"/>
    <property type="match status" value="1"/>
</dbReference>
<dbReference type="AlphaFoldDB" id="A0A6M3HX12"/>
<dbReference type="Gene3D" id="2.60.40.200">
    <property type="entry name" value="Superoxide dismutase, copper/zinc binding domain"/>
    <property type="match status" value="1"/>
</dbReference>
<feature type="signal peptide" evidence="2">
    <location>
        <begin position="1"/>
        <end position="22"/>
    </location>
</feature>
<feature type="domain" description="Superoxide dismutase copper/zinc binding" evidence="3">
    <location>
        <begin position="50"/>
        <end position="182"/>
    </location>
</feature>
<evidence type="ECO:0000313" key="4">
    <source>
        <dbReference type="EMBL" id="QIV94822.1"/>
    </source>
</evidence>
<keyword evidence="2" id="KW-0732">Signal</keyword>
<dbReference type="PROSITE" id="PS00087">
    <property type="entry name" value="SOD_CU_ZN_1"/>
    <property type="match status" value="1"/>
</dbReference>
<dbReference type="CDD" id="cd00305">
    <property type="entry name" value="Cu-Zn_Superoxide_Dismutase"/>
    <property type="match status" value="1"/>
</dbReference>
<dbReference type="PANTHER" id="PTHR10003">
    <property type="entry name" value="SUPEROXIDE DISMUTASE CU-ZN -RELATED"/>
    <property type="match status" value="1"/>
</dbReference>
<proteinExistence type="inferred from homology"/>
<dbReference type="EMBL" id="CP038017">
    <property type="protein sequence ID" value="QIV94822.1"/>
    <property type="molecule type" value="Genomic_DNA"/>
</dbReference>
<feature type="chain" id="PRO_5027044967" evidence="2">
    <location>
        <begin position="23"/>
        <end position="184"/>
    </location>
</feature>
<evidence type="ECO:0000256" key="1">
    <source>
        <dbReference type="ARBA" id="ARBA00010457"/>
    </source>
</evidence>
<dbReference type="RefSeq" id="WP_035719759.1">
    <property type="nucleotide sequence ID" value="NZ_CP038017.1"/>
</dbReference>
<dbReference type="InterPro" id="IPR024134">
    <property type="entry name" value="SOD_Cu/Zn_/chaperone"/>
</dbReference>
<reference evidence="4 5" key="1">
    <citation type="submission" date="2019-03" db="EMBL/GenBank/DDBJ databases">
        <title>Complete Genome Sequence of Allofrancisella frigidaquae Strain SYSU 10HL1970 Isolated from Water-Cooling Systems in China.</title>
        <authorList>
            <person name="Ohrman C."/>
            <person name="Uneklint I."/>
            <person name="Sjodin A."/>
        </authorList>
    </citation>
    <scope>NUCLEOTIDE SEQUENCE [LARGE SCALE GENOMIC DNA]</scope>
    <source>
        <strain evidence="4 5">SYSU 10HL1970</strain>
    </source>
</reference>
<dbReference type="PROSITE" id="PS51257">
    <property type="entry name" value="PROKAR_LIPOPROTEIN"/>
    <property type="match status" value="1"/>
</dbReference>
<evidence type="ECO:0000259" key="3">
    <source>
        <dbReference type="Pfam" id="PF00080"/>
    </source>
</evidence>
<dbReference type="InterPro" id="IPR018152">
    <property type="entry name" value="SOD_Cu/Zn_BS"/>
</dbReference>
<dbReference type="Proteomes" id="UP000503320">
    <property type="component" value="Chromosome"/>
</dbReference>
<dbReference type="GO" id="GO:0005507">
    <property type="term" value="F:copper ion binding"/>
    <property type="evidence" value="ECO:0007669"/>
    <property type="project" value="InterPro"/>
</dbReference>
<evidence type="ECO:0000256" key="2">
    <source>
        <dbReference type="SAM" id="SignalP"/>
    </source>
</evidence>
<comment type="similarity">
    <text evidence="1">Belongs to the Cu-Zn superoxide dismutase family.</text>
</comment>
<evidence type="ECO:0000313" key="5">
    <source>
        <dbReference type="Proteomes" id="UP000503320"/>
    </source>
</evidence>
<keyword evidence="5" id="KW-1185">Reference proteome</keyword>
<sequence length="184" mass="20070">MKKRYKLFGVGFVVLLSSCSFFNSDKSYDLEHDGELIVHLKNTQTGKDVGTVTISPYIADKEIQGMIFTPHLYNLPPSSTHGFHIHVNPSCSNKGMAAGGHWDPDNTGKHLGPYNDKGHKGDLPKLIVKADGTATKPIIAPKLKSLEELEGHSLMIHEGSDNYSDDPKPLGGGEARMWCGVITD</sequence>
<accession>A0A6M3HX12</accession>
<dbReference type="InterPro" id="IPR036423">
    <property type="entry name" value="SOD-like_Cu/Zn_dom_sf"/>
</dbReference>
<dbReference type="GO" id="GO:0006801">
    <property type="term" value="P:superoxide metabolic process"/>
    <property type="evidence" value="ECO:0007669"/>
    <property type="project" value="InterPro"/>
</dbReference>
<protein>
    <submittedName>
        <fullName evidence="4">Superoxide dismutase</fullName>
    </submittedName>
</protein>
<dbReference type="KEGG" id="afri:E3E15_05420"/>
<organism evidence="4 5">
    <name type="scientific">Allofrancisella frigidaquae</name>
    <dbReference type="NCBI Taxonomy" id="1085644"/>
    <lineage>
        <taxon>Bacteria</taxon>
        <taxon>Pseudomonadati</taxon>
        <taxon>Pseudomonadota</taxon>
        <taxon>Gammaproteobacteria</taxon>
        <taxon>Thiotrichales</taxon>
        <taxon>Francisellaceae</taxon>
        <taxon>Allofrancisella</taxon>
    </lineage>
</organism>